<proteinExistence type="predicted"/>
<keyword evidence="1" id="KW-0378">Hydrolase</keyword>
<gene>
    <name evidence="1" type="ORF">BDM02DRAFT_3141795</name>
</gene>
<name>A0ACB6ZLK3_THEGA</name>
<evidence type="ECO:0000313" key="2">
    <source>
        <dbReference type="Proteomes" id="UP000886501"/>
    </source>
</evidence>
<protein>
    <submittedName>
        <fullName evidence="1">Dipeptidyl aminopeptidase</fullName>
    </submittedName>
</protein>
<reference evidence="1" key="2">
    <citation type="journal article" date="2020" name="Nat. Commun.">
        <title>Large-scale genome sequencing of mycorrhizal fungi provides insights into the early evolution of symbiotic traits.</title>
        <authorList>
            <person name="Miyauchi S."/>
            <person name="Kiss E."/>
            <person name="Kuo A."/>
            <person name="Drula E."/>
            <person name="Kohler A."/>
            <person name="Sanchez-Garcia M."/>
            <person name="Morin E."/>
            <person name="Andreopoulos B."/>
            <person name="Barry K.W."/>
            <person name="Bonito G."/>
            <person name="Buee M."/>
            <person name="Carver A."/>
            <person name="Chen C."/>
            <person name="Cichocki N."/>
            <person name="Clum A."/>
            <person name="Culley D."/>
            <person name="Crous P.W."/>
            <person name="Fauchery L."/>
            <person name="Girlanda M."/>
            <person name="Hayes R.D."/>
            <person name="Keri Z."/>
            <person name="LaButti K."/>
            <person name="Lipzen A."/>
            <person name="Lombard V."/>
            <person name="Magnuson J."/>
            <person name="Maillard F."/>
            <person name="Murat C."/>
            <person name="Nolan M."/>
            <person name="Ohm R.A."/>
            <person name="Pangilinan J."/>
            <person name="Pereira M.F."/>
            <person name="Perotto S."/>
            <person name="Peter M."/>
            <person name="Pfister S."/>
            <person name="Riley R."/>
            <person name="Sitrit Y."/>
            <person name="Stielow J.B."/>
            <person name="Szollosi G."/>
            <person name="Zifcakova L."/>
            <person name="Stursova M."/>
            <person name="Spatafora J.W."/>
            <person name="Tedersoo L."/>
            <person name="Vaario L.M."/>
            <person name="Yamada A."/>
            <person name="Yan M."/>
            <person name="Wang P."/>
            <person name="Xu J."/>
            <person name="Bruns T."/>
            <person name="Baldrian P."/>
            <person name="Vilgalys R."/>
            <person name="Dunand C."/>
            <person name="Henrissat B."/>
            <person name="Grigoriev I.V."/>
            <person name="Hibbett D."/>
            <person name="Nagy L.G."/>
            <person name="Martin F.M."/>
        </authorList>
    </citation>
    <scope>NUCLEOTIDE SEQUENCE</scope>
    <source>
        <strain evidence="1">P2</strain>
    </source>
</reference>
<keyword evidence="2" id="KW-1185">Reference proteome</keyword>
<sequence>MSSSNYELLPQEGAGSGDTLHDERTSTRSGPVRPPTYYGEGPFDPPSSEDEDESLLQKENTRSLGTMERAGYVEPDVKKRSSSLRYLLISLGTLVAISVVIGIVSALTYSGTATFHGKLKVTLDHIANGTFRPDIQSLLWVPEAGDGVFAIMGDGTIELVDLKSNSTTVLVKLTDIKDDKGDVLWISDWKISSDMKLLLLKTDHLKQWRHSSFGNYWIHDIEAKKTWPMTPPSQPPITAYAVWSPTGQSIAYIAGNDIYVIPSAAIASESPIRVTSNGDTSLFNGVPDWVYEEEVFSSDFALWWSPDSTKIAFLHLDETLVEEYTYPIYNPTEDSDAVIPYPDHVTMKYPKPGYHNPIVSAHVFELDRYREAVAKGEDDAEKHTNELDWAGKHTDENRIIFEVVWVGGTELIIKEVDRAGEDGHVVYFDLAADSLDARINGRVVRKLGKDGEEGDDGWIESAQNILPIPKGLSHIGSSGYLDIVPTPEGYNHIALFSPVDSSTPRFLTTGDWEVADGILGVDPLRGLIYFRAASPTSIERNIYSVHVPIGAHSEAVKHPVALTDTSVVSYYSANFSPDAGFYLLSYEGPSVPFQKLIKVGDETSTRLLVTNMALNKTVHMYESPTVVHSTIEIEGYELNAVELRPPNMDESGKTKYPVLFHLYNGPGAQKVNVRFERDWNSILPANHKYIVVIIDGRGTGFKGRKLRNPVKNNLGFFETRDQINAARIWAGKHYVDKKRIGIWGWSYGGFMSSKVAEANAGIHSLAMAVAPVTSWRLYDSIYTERYMNLPDVNPGGYVNASISNVTGFHSVNYLLAHGSADDNVHFSNSAHLLDMLTKEKVRNFRFRMFTDSDHGIKTRGANREVYQYMEDFLVEKWGQVKWVPIIQEK</sequence>
<accession>A0ACB6ZLK3</accession>
<evidence type="ECO:0000313" key="1">
    <source>
        <dbReference type="EMBL" id="KAF9650026.1"/>
    </source>
</evidence>
<reference evidence="1" key="1">
    <citation type="submission" date="2019-10" db="EMBL/GenBank/DDBJ databases">
        <authorList>
            <consortium name="DOE Joint Genome Institute"/>
            <person name="Kuo A."/>
            <person name="Miyauchi S."/>
            <person name="Kiss E."/>
            <person name="Drula E."/>
            <person name="Kohler A."/>
            <person name="Sanchez-Garcia M."/>
            <person name="Andreopoulos B."/>
            <person name="Barry K.W."/>
            <person name="Bonito G."/>
            <person name="Buee M."/>
            <person name="Carver A."/>
            <person name="Chen C."/>
            <person name="Cichocki N."/>
            <person name="Clum A."/>
            <person name="Culley D."/>
            <person name="Crous P.W."/>
            <person name="Fauchery L."/>
            <person name="Girlanda M."/>
            <person name="Hayes R."/>
            <person name="Keri Z."/>
            <person name="Labutti K."/>
            <person name="Lipzen A."/>
            <person name="Lombard V."/>
            <person name="Magnuson J."/>
            <person name="Maillard F."/>
            <person name="Morin E."/>
            <person name="Murat C."/>
            <person name="Nolan M."/>
            <person name="Ohm R."/>
            <person name="Pangilinan J."/>
            <person name="Pereira M."/>
            <person name="Perotto S."/>
            <person name="Peter M."/>
            <person name="Riley R."/>
            <person name="Sitrit Y."/>
            <person name="Stielow B."/>
            <person name="Szollosi G."/>
            <person name="Zifcakova L."/>
            <person name="Stursova M."/>
            <person name="Spatafora J.W."/>
            <person name="Tedersoo L."/>
            <person name="Vaario L.-M."/>
            <person name="Yamada A."/>
            <person name="Yan M."/>
            <person name="Wang P."/>
            <person name="Xu J."/>
            <person name="Bruns T."/>
            <person name="Baldrian P."/>
            <person name="Vilgalys R."/>
            <person name="Henrissat B."/>
            <person name="Grigoriev I.V."/>
            <person name="Hibbett D."/>
            <person name="Nagy L.G."/>
            <person name="Martin F.M."/>
        </authorList>
    </citation>
    <scope>NUCLEOTIDE SEQUENCE</scope>
    <source>
        <strain evidence="1">P2</strain>
    </source>
</reference>
<dbReference type="EMBL" id="MU117990">
    <property type="protein sequence ID" value="KAF9650026.1"/>
    <property type="molecule type" value="Genomic_DNA"/>
</dbReference>
<comment type="caution">
    <text evidence="1">The sequence shown here is derived from an EMBL/GenBank/DDBJ whole genome shotgun (WGS) entry which is preliminary data.</text>
</comment>
<keyword evidence="1" id="KW-0645">Protease</keyword>
<organism evidence="1 2">
    <name type="scientific">Thelephora ganbajun</name>
    <name type="common">Ganba fungus</name>
    <dbReference type="NCBI Taxonomy" id="370292"/>
    <lineage>
        <taxon>Eukaryota</taxon>
        <taxon>Fungi</taxon>
        <taxon>Dikarya</taxon>
        <taxon>Basidiomycota</taxon>
        <taxon>Agaricomycotina</taxon>
        <taxon>Agaricomycetes</taxon>
        <taxon>Thelephorales</taxon>
        <taxon>Thelephoraceae</taxon>
        <taxon>Thelephora</taxon>
    </lineage>
</organism>
<keyword evidence="1" id="KW-0031">Aminopeptidase</keyword>
<dbReference type="Proteomes" id="UP000886501">
    <property type="component" value="Unassembled WGS sequence"/>
</dbReference>